<feature type="non-terminal residue" evidence="2">
    <location>
        <position position="1"/>
    </location>
</feature>
<accession>A0A3B1DT19</accession>
<evidence type="ECO:0000256" key="1">
    <source>
        <dbReference type="SAM" id="MobiDB-lite"/>
    </source>
</evidence>
<dbReference type="EMBL" id="UOGK01000211">
    <property type="protein sequence ID" value="VAX39238.1"/>
    <property type="molecule type" value="Genomic_DNA"/>
</dbReference>
<protein>
    <submittedName>
        <fullName evidence="2">Uncharacterized protein</fullName>
    </submittedName>
</protein>
<sequence>PAHQPEAAPENPGEQTVEKGGNS</sequence>
<reference evidence="2" key="1">
    <citation type="submission" date="2018-06" db="EMBL/GenBank/DDBJ databases">
        <authorList>
            <person name="Zhirakovskaya E."/>
        </authorList>
    </citation>
    <scope>NUCLEOTIDE SEQUENCE</scope>
</reference>
<organism evidence="2">
    <name type="scientific">hydrothermal vent metagenome</name>
    <dbReference type="NCBI Taxonomy" id="652676"/>
    <lineage>
        <taxon>unclassified sequences</taxon>
        <taxon>metagenomes</taxon>
        <taxon>ecological metagenomes</taxon>
    </lineage>
</organism>
<gene>
    <name evidence="2" type="ORF">MNBD_PLANCTO03-2098</name>
</gene>
<feature type="region of interest" description="Disordered" evidence="1">
    <location>
        <begin position="1"/>
        <end position="23"/>
    </location>
</feature>
<name>A0A3B1DT19_9ZZZZ</name>
<dbReference type="AlphaFoldDB" id="A0A3B1DT19"/>
<evidence type="ECO:0000313" key="2">
    <source>
        <dbReference type="EMBL" id="VAX39238.1"/>
    </source>
</evidence>
<proteinExistence type="predicted"/>